<dbReference type="Gene3D" id="2.20.110.10">
    <property type="entry name" value="Histone H3 K4-specific methyltransferase SET7/9 N-terminal domain"/>
    <property type="match status" value="2"/>
</dbReference>
<reference evidence="7" key="1">
    <citation type="submission" date="2023-01" db="EMBL/GenBank/DDBJ databases">
        <title>Key to firefly adult light organ development and bioluminescence: homeobox transcription factors regulate luciferase expression and transportation to peroxisome.</title>
        <authorList>
            <person name="Fu X."/>
        </authorList>
    </citation>
    <scope>NUCLEOTIDE SEQUENCE [LARGE SCALE GENOMIC DNA]</scope>
</reference>
<proteinExistence type="predicted"/>
<dbReference type="InterPro" id="IPR052472">
    <property type="entry name" value="MORN3"/>
</dbReference>
<dbReference type="GO" id="GO:0001669">
    <property type="term" value="C:acrosomal vesicle"/>
    <property type="evidence" value="ECO:0007669"/>
    <property type="project" value="UniProtKB-SubCell"/>
</dbReference>
<evidence type="ECO:0000313" key="7">
    <source>
        <dbReference type="Proteomes" id="UP001353858"/>
    </source>
</evidence>
<dbReference type="PANTHER" id="PTHR46511:SF1">
    <property type="entry name" value="MORN REPEAT-CONTAINING PROTEIN 3"/>
    <property type="match status" value="1"/>
</dbReference>
<dbReference type="EMBL" id="JARPUR010000005">
    <property type="protein sequence ID" value="KAK4875150.1"/>
    <property type="molecule type" value="Genomic_DNA"/>
</dbReference>
<keyword evidence="3" id="KW-0968">Cytoplasmic vesicle</keyword>
<comment type="function">
    <text evidence="5">Assembles a suppression complex (suppresome) by tethering SIRT1 and MDM2 to regulate composite modifications of p53/TP53. Confers both deacetylation-mediated functional inactivation, by SIRT1, and ubiquitination-dependent degradation, by MDM2, of p53/TP53, promoting a proliferative and cell survival behaviors. May play a role in the regulation of spermatogenesis.</text>
</comment>
<evidence type="ECO:0000256" key="5">
    <source>
        <dbReference type="ARBA" id="ARBA00045851"/>
    </source>
</evidence>
<comment type="caution">
    <text evidence="6">The sequence shown here is derived from an EMBL/GenBank/DDBJ whole genome shotgun (WGS) entry which is preliminary data.</text>
</comment>
<organism evidence="6 7">
    <name type="scientific">Aquatica leii</name>
    <dbReference type="NCBI Taxonomy" id="1421715"/>
    <lineage>
        <taxon>Eukaryota</taxon>
        <taxon>Metazoa</taxon>
        <taxon>Ecdysozoa</taxon>
        <taxon>Arthropoda</taxon>
        <taxon>Hexapoda</taxon>
        <taxon>Insecta</taxon>
        <taxon>Pterygota</taxon>
        <taxon>Neoptera</taxon>
        <taxon>Endopterygota</taxon>
        <taxon>Coleoptera</taxon>
        <taxon>Polyphaga</taxon>
        <taxon>Elateriformia</taxon>
        <taxon>Elateroidea</taxon>
        <taxon>Lampyridae</taxon>
        <taxon>Luciolinae</taxon>
        <taxon>Aquatica</taxon>
    </lineage>
</organism>
<evidence type="ECO:0000256" key="4">
    <source>
        <dbReference type="ARBA" id="ARBA00039854"/>
    </source>
</evidence>
<accession>A0AAN7Q0V5</accession>
<sequence length="229" mass="26540">MPFKKDKRKLVSNILKLEQRSHKNGFRKSIYIKPNDKYVGDWKNSAKEGCGSQLISDSLYEGAWKKDLKHGHGVSSWEDDDKIFHLEYRGNWKDGFQHGYGAKHYRDGSYYLGYLKKSKRHGSGQMWYVDGSYYEGDWSKDKHSGLGMFVRVDGNRYEGEWNNNLKHGRGRFFHLGTGQMQEGVWEYDICVVSVLVDIPFRQTAVCPTQYPLQVIELSEPNEVCSLCSC</sequence>
<keyword evidence="2" id="KW-0677">Repeat</keyword>
<keyword evidence="7" id="KW-1185">Reference proteome</keyword>
<evidence type="ECO:0000256" key="2">
    <source>
        <dbReference type="ARBA" id="ARBA00022737"/>
    </source>
</evidence>
<dbReference type="InterPro" id="IPR003409">
    <property type="entry name" value="MORN"/>
</dbReference>
<evidence type="ECO:0000256" key="1">
    <source>
        <dbReference type="ARBA" id="ARBA00004218"/>
    </source>
</evidence>
<dbReference type="AlphaFoldDB" id="A0AAN7Q0V5"/>
<gene>
    <name evidence="6" type="ORF">RN001_011572</name>
</gene>
<evidence type="ECO:0000256" key="3">
    <source>
        <dbReference type="ARBA" id="ARBA00023329"/>
    </source>
</evidence>
<dbReference type="Proteomes" id="UP001353858">
    <property type="component" value="Unassembled WGS sequence"/>
</dbReference>
<protein>
    <recommendedName>
        <fullName evidence="4">MORN repeat-containing protein 3</fullName>
    </recommendedName>
</protein>
<dbReference type="PANTHER" id="PTHR46511">
    <property type="entry name" value="MORN REPEAT-CONTAINING PROTEIN 3"/>
    <property type="match status" value="1"/>
</dbReference>
<comment type="subcellular location">
    <subcellularLocation>
        <location evidence="1">Cytoplasmic vesicle</location>
        <location evidence="1">Secretory vesicle</location>
        <location evidence="1">Acrosome</location>
    </subcellularLocation>
</comment>
<dbReference type="SUPFAM" id="SSF82185">
    <property type="entry name" value="Histone H3 K4-specific methyltransferase SET7/9 N-terminal domain"/>
    <property type="match status" value="1"/>
</dbReference>
<dbReference type="SMART" id="SM00698">
    <property type="entry name" value="MORN"/>
    <property type="match status" value="6"/>
</dbReference>
<name>A0AAN7Q0V5_9COLE</name>
<dbReference type="Pfam" id="PF02493">
    <property type="entry name" value="MORN"/>
    <property type="match status" value="6"/>
</dbReference>
<evidence type="ECO:0000313" key="6">
    <source>
        <dbReference type="EMBL" id="KAK4875150.1"/>
    </source>
</evidence>